<dbReference type="InterPro" id="IPR043429">
    <property type="entry name" value="ArtM/GltK/GlnP/TcyL/YhdX-like"/>
</dbReference>
<evidence type="ECO:0000256" key="2">
    <source>
        <dbReference type="ARBA" id="ARBA00010072"/>
    </source>
</evidence>
<dbReference type="OrthoDB" id="7026155at2"/>
<feature type="transmembrane region" description="Helical" evidence="9">
    <location>
        <begin position="20"/>
        <end position="46"/>
    </location>
</feature>
<dbReference type="NCBIfam" id="TIGR01726">
    <property type="entry name" value="HEQRo_perm_3TM"/>
    <property type="match status" value="1"/>
</dbReference>
<evidence type="ECO:0000256" key="9">
    <source>
        <dbReference type="RuleBase" id="RU363032"/>
    </source>
</evidence>
<keyword evidence="12" id="KW-1185">Reference proteome</keyword>
<evidence type="ECO:0000256" key="8">
    <source>
        <dbReference type="ARBA" id="ARBA00023136"/>
    </source>
</evidence>
<evidence type="ECO:0000259" key="10">
    <source>
        <dbReference type="PROSITE" id="PS50928"/>
    </source>
</evidence>
<organism evidence="11 12">
    <name type="scientific">Candidimonas nitroreducens</name>
    <dbReference type="NCBI Taxonomy" id="683354"/>
    <lineage>
        <taxon>Bacteria</taxon>
        <taxon>Pseudomonadati</taxon>
        <taxon>Pseudomonadota</taxon>
        <taxon>Betaproteobacteria</taxon>
        <taxon>Burkholderiales</taxon>
        <taxon>Alcaligenaceae</taxon>
        <taxon>Candidimonas</taxon>
    </lineage>
</organism>
<comment type="subcellular location">
    <subcellularLocation>
        <location evidence="1">Cell inner membrane</location>
        <topology evidence="1">Multi-pass membrane protein</topology>
    </subcellularLocation>
    <subcellularLocation>
        <location evidence="9">Cell membrane</location>
        <topology evidence="9">Multi-pass membrane protein</topology>
    </subcellularLocation>
</comment>
<dbReference type="EMBL" id="NJIH01000003">
    <property type="protein sequence ID" value="OWT63498.1"/>
    <property type="molecule type" value="Genomic_DNA"/>
</dbReference>
<feature type="transmembrane region" description="Helical" evidence="9">
    <location>
        <begin position="89"/>
        <end position="105"/>
    </location>
</feature>
<keyword evidence="3 9" id="KW-0813">Transport</keyword>
<comment type="similarity">
    <text evidence="2">Belongs to the binding-protein-dependent transport system permease family. HisMQ subfamily.</text>
</comment>
<gene>
    <name evidence="11" type="ORF">CEY11_03980</name>
</gene>
<evidence type="ECO:0000256" key="5">
    <source>
        <dbReference type="ARBA" id="ARBA00022692"/>
    </source>
</evidence>
<dbReference type="PANTHER" id="PTHR30614:SF0">
    <property type="entry name" value="L-CYSTINE TRANSPORT SYSTEM PERMEASE PROTEIN TCYL"/>
    <property type="match status" value="1"/>
</dbReference>
<feature type="transmembrane region" description="Helical" evidence="9">
    <location>
        <begin position="58"/>
        <end position="77"/>
    </location>
</feature>
<comment type="caution">
    <text evidence="11">The sequence shown here is derived from an EMBL/GenBank/DDBJ whole genome shotgun (WGS) entry which is preliminary data.</text>
</comment>
<keyword evidence="5 9" id="KW-0812">Transmembrane</keyword>
<reference evidence="12" key="1">
    <citation type="submission" date="2017-06" db="EMBL/GenBank/DDBJ databases">
        <title>Herbaspirillum phytohormonus sp. nov., isolated from the root nodule of Robinia pseudoacacia in lead-zinc mine.</title>
        <authorList>
            <person name="Fan M."/>
            <person name="Lin Y."/>
        </authorList>
    </citation>
    <scope>NUCLEOTIDE SEQUENCE [LARGE SCALE GENOMIC DNA]</scope>
    <source>
        <strain evidence="12">SC-089</strain>
    </source>
</reference>
<dbReference type="Pfam" id="PF00528">
    <property type="entry name" value="BPD_transp_1"/>
    <property type="match status" value="1"/>
</dbReference>
<keyword evidence="8 9" id="KW-0472">Membrane</keyword>
<feature type="transmembrane region" description="Helical" evidence="9">
    <location>
        <begin position="190"/>
        <end position="208"/>
    </location>
</feature>
<dbReference type="Gene3D" id="1.10.3720.10">
    <property type="entry name" value="MetI-like"/>
    <property type="match status" value="1"/>
</dbReference>
<proteinExistence type="inferred from homology"/>
<dbReference type="Proteomes" id="UP000214603">
    <property type="component" value="Unassembled WGS sequence"/>
</dbReference>
<evidence type="ECO:0000256" key="7">
    <source>
        <dbReference type="ARBA" id="ARBA00022989"/>
    </source>
</evidence>
<protein>
    <submittedName>
        <fullName evidence="11">Amino acid ABC transporter</fullName>
    </submittedName>
</protein>
<dbReference type="GO" id="GO:0022857">
    <property type="term" value="F:transmembrane transporter activity"/>
    <property type="evidence" value="ECO:0007669"/>
    <property type="project" value="InterPro"/>
</dbReference>
<feature type="transmembrane region" description="Helical" evidence="9">
    <location>
        <begin position="139"/>
        <end position="158"/>
    </location>
</feature>
<dbReference type="PROSITE" id="PS50928">
    <property type="entry name" value="ABC_TM1"/>
    <property type="match status" value="1"/>
</dbReference>
<accession>A0A225MQE7</accession>
<dbReference type="GO" id="GO:0006865">
    <property type="term" value="P:amino acid transport"/>
    <property type="evidence" value="ECO:0007669"/>
    <property type="project" value="UniProtKB-KW"/>
</dbReference>
<evidence type="ECO:0000313" key="12">
    <source>
        <dbReference type="Proteomes" id="UP000214603"/>
    </source>
</evidence>
<dbReference type="CDD" id="cd06261">
    <property type="entry name" value="TM_PBP2"/>
    <property type="match status" value="1"/>
</dbReference>
<dbReference type="SUPFAM" id="SSF161098">
    <property type="entry name" value="MetI-like"/>
    <property type="match status" value="1"/>
</dbReference>
<dbReference type="InterPro" id="IPR000515">
    <property type="entry name" value="MetI-like"/>
</dbReference>
<dbReference type="InterPro" id="IPR035906">
    <property type="entry name" value="MetI-like_sf"/>
</dbReference>
<feature type="domain" description="ABC transmembrane type-1" evidence="10">
    <location>
        <begin position="16"/>
        <end position="208"/>
    </location>
</feature>
<evidence type="ECO:0000256" key="3">
    <source>
        <dbReference type="ARBA" id="ARBA00022448"/>
    </source>
</evidence>
<name>A0A225MQE7_9BURK</name>
<sequence>MMALHLGILSQYWPNIVSGFLVTMVTWAGAVALGMALGFVIAVLQLFGGRWLRAVLRVYIEVLRTTPFLIQLFILYYGGPSVGLELSPIAAGVVSLAIYGSAYFAESFRSGFMSVPRGHIEAAQCLGFSRLTTVWRVQLPQMLVIITPALVNLVIILSKETAVLSVVTVPELTAVLTQIGTEQFSYVETTLVLCICYLLLIGVTERLGRWAEVRMSRYMVR</sequence>
<keyword evidence="4" id="KW-1003">Cell membrane</keyword>
<dbReference type="GO" id="GO:0043190">
    <property type="term" value="C:ATP-binding cassette (ABC) transporter complex"/>
    <property type="evidence" value="ECO:0007669"/>
    <property type="project" value="InterPro"/>
</dbReference>
<dbReference type="InterPro" id="IPR010065">
    <property type="entry name" value="AA_ABC_transptr_permease_3TM"/>
</dbReference>
<evidence type="ECO:0000256" key="6">
    <source>
        <dbReference type="ARBA" id="ARBA00022970"/>
    </source>
</evidence>
<keyword evidence="7 9" id="KW-1133">Transmembrane helix</keyword>
<evidence type="ECO:0000256" key="4">
    <source>
        <dbReference type="ARBA" id="ARBA00022475"/>
    </source>
</evidence>
<dbReference type="PANTHER" id="PTHR30614">
    <property type="entry name" value="MEMBRANE COMPONENT OF AMINO ACID ABC TRANSPORTER"/>
    <property type="match status" value="1"/>
</dbReference>
<evidence type="ECO:0000256" key="1">
    <source>
        <dbReference type="ARBA" id="ARBA00004429"/>
    </source>
</evidence>
<dbReference type="AlphaFoldDB" id="A0A225MQE7"/>
<keyword evidence="6" id="KW-0029">Amino-acid transport</keyword>
<evidence type="ECO:0000313" key="11">
    <source>
        <dbReference type="EMBL" id="OWT63498.1"/>
    </source>
</evidence>
<dbReference type="RefSeq" id="WP_088602082.1">
    <property type="nucleotide sequence ID" value="NZ_NJIH01000003.1"/>
</dbReference>